<dbReference type="InterPro" id="IPR018337">
    <property type="entry name" value="Cell_wall/Cho-bd_repeat"/>
</dbReference>
<reference evidence="5" key="2">
    <citation type="journal article" date="2021" name="PeerJ">
        <title>Extensive microbial diversity within the chicken gut microbiome revealed by metagenomics and culture.</title>
        <authorList>
            <person name="Gilroy R."/>
            <person name="Ravi A."/>
            <person name="Getino M."/>
            <person name="Pursley I."/>
            <person name="Horton D.L."/>
            <person name="Alikhan N.F."/>
            <person name="Baker D."/>
            <person name="Gharbi K."/>
            <person name="Hall N."/>
            <person name="Watson M."/>
            <person name="Adriaenssens E.M."/>
            <person name="Foster-Nyarko E."/>
            <person name="Jarju S."/>
            <person name="Secka A."/>
            <person name="Antonio M."/>
            <person name="Oren A."/>
            <person name="Chaudhuri R.R."/>
            <person name="La Ragione R."/>
            <person name="Hildebrand F."/>
            <person name="Pallen M.J."/>
        </authorList>
    </citation>
    <scope>NUCLEOTIDE SEQUENCE</scope>
    <source>
        <strain evidence="5">ChiBcec6-7307</strain>
    </source>
</reference>
<evidence type="ECO:0000256" key="1">
    <source>
        <dbReference type="ARBA" id="ARBA00022737"/>
    </source>
</evidence>
<dbReference type="AlphaFoldDB" id="A0A9D1T890"/>
<dbReference type="Pfam" id="PF07486">
    <property type="entry name" value="Hydrolase_2"/>
    <property type="match status" value="1"/>
</dbReference>
<dbReference type="Proteomes" id="UP000886889">
    <property type="component" value="Unassembled WGS sequence"/>
</dbReference>
<feature type="signal peptide" evidence="3">
    <location>
        <begin position="1"/>
        <end position="20"/>
    </location>
</feature>
<evidence type="ECO:0000256" key="3">
    <source>
        <dbReference type="SAM" id="SignalP"/>
    </source>
</evidence>
<dbReference type="InterPro" id="IPR042047">
    <property type="entry name" value="SleB_dom1"/>
</dbReference>
<evidence type="ECO:0000313" key="6">
    <source>
        <dbReference type="Proteomes" id="UP000886889"/>
    </source>
</evidence>
<feature type="repeat" description="Cell wall-binding" evidence="2">
    <location>
        <begin position="158"/>
        <end position="177"/>
    </location>
</feature>
<dbReference type="Gene3D" id="1.10.10.2520">
    <property type="entry name" value="Cell wall hydrolase SleB, domain 1"/>
    <property type="match status" value="1"/>
</dbReference>
<organism evidence="5 6">
    <name type="scientific">Candidatus Merdiplasma excrementigallinarum</name>
    <dbReference type="NCBI Taxonomy" id="2840864"/>
    <lineage>
        <taxon>Bacteria</taxon>
        <taxon>Bacillati</taxon>
        <taxon>Bacillota</taxon>
        <taxon>Clostridia</taxon>
        <taxon>Lachnospirales</taxon>
        <taxon>Lachnospiraceae</taxon>
        <taxon>Lachnospiraceae incertae sedis</taxon>
        <taxon>Candidatus Merdiplasma</taxon>
    </lineage>
</organism>
<dbReference type="Pfam" id="PF19085">
    <property type="entry name" value="Choline_bind_2"/>
    <property type="match status" value="1"/>
</dbReference>
<proteinExistence type="predicted"/>
<dbReference type="InterPro" id="IPR011105">
    <property type="entry name" value="Cell_wall_hydrolase_SleB"/>
</dbReference>
<evidence type="ECO:0000256" key="2">
    <source>
        <dbReference type="PROSITE-ProRule" id="PRU00591"/>
    </source>
</evidence>
<dbReference type="PROSITE" id="PS51170">
    <property type="entry name" value="CW"/>
    <property type="match status" value="1"/>
</dbReference>
<feature type="chain" id="PRO_5039346816" evidence="3">
    <location>
        <begin position="21"/>
        <end position="411"/>
    </location>
</feature>
<reference evidence="5" key="1">
    <citation type="submission" date="2020-10" db="EMBL/GenBank/DDBJ databases">
        <authorList>
            <person name="Gilroy R."/>
        </authorList>
    </citation>
    <scope>NUCLEOTIDE SEQUENCE</scope>
    <source>
        <strain evidence="5">ChiBcec6-7307</strain>
    </source>
</reference>
<dbReference type="SUPFAM" id="SSF69360">
    <property type="entry name" value="Cell wall binding repeat"/>
    <property type="match status" value="2"/>
</dbReference>
<evidence type="ECO:0000313" key="5">
    <source>
        <dbReference type="EMBL" id="HIV23484.1"/>
    </source>
</evidence>
<dbReference type="EMBL" id="DVOS01000054">
    <property type="protein sequence ID" value="HIV23484.1"/>
    <property type="molecule type" value="Genomic_DNA"/>
</dbReference>
<feature type="domain" description="Cell wall hydrolase SleB" evidence="4">
    <location>
        <begin position="293"/>
        <end position="407"/>
    </location>
</feature>
<dbReference type="Pfam" id="PF19127">
    <property type="entry name" value="Choline_bind_3"/>
    <property type="match status" value="1"/>
</dbReference>
<keyword evidence="5" id="KW-0378">Hydrolase</keyword>
<gene>
    <name evidence="5" type="ORF">IAC80_06050</name>
</gene>
<evidence type="ECO:0000259" key="4">
    <source>
        <dbReference type="Pfam" id="PF07486"/>
    </source>
</evidence>
<dbReference type="Gene3D" id="2.10.270.10">
    <property type="entry name" value="Cholin Binding"/>
    <property type="match status" value="3"/>
</dbReference>
<accession>A0A9D1T890</accession>
<name>A0A9D1T890_9FIRM</name>
<dbReference type="GO" id="GO:0016787">
    <property type="term" value="F:hydrolase activity"/>
    <property type="evidence" value="ECO:0007669"/>
    <property type="project" value="UniProtKB-KW"/>
</dbReference>
<dbReference type="Pfam" id="PF01473">
    <property type="entry name" value="Choline_bind_1"/>
    <property type="match status" value="1"/>
</dbReference>
<keyword evidence="1" id="KW-0677">Repeat</keyword>
<comment type="caution">
    <text evidence="5">The sequence shown here is derived from an EMBL/GenBank/DDBJ whole genome shotgun (WGS) entry which is preliminary data.</text>
</comment>
<sequence>MKRKLSVAAMFLFLAFLVWAPVRADAAWKKTGSTYTWYNNKGKKLSSEWIPSKKVGFVKKGKTTYCYKKNGKVYKGWLTVGKDKYYVTPQGKVLTSRWISSGGKRYFASKQGKVYRSCRVKIGSYYYGFNSKGVMLTGKAKVKGKTYYFYKKNGRMVKNAFVTIKGKKYYFGSNGVLGKNVWVKNYYINSSGCVSYNTWVGDKYVGSDGHPVKGLKKIGGSYYYFDKSSGKKLVNATKTVDGVTYKFNSAGKGTVVKDTDKPSVSVQSTYYSDPQVDDETLLAAIIYCEAGNQPYYGQVAVGMVITNRMRSSSFPSKLKEVVYQTSQFSPTFDGALTRALKNQGLITASCKKAAAEVMTKYKTNNYKIQVNGKTVNLKNYLFFMTKPAYNRLNLSTSYTQLGDHVFFKTWK</sequence>
<keyword evidence="3" id="KW-0732">Signal</keyword>
<protein>
    <submittedName>
        <fullName evidence="5">Cell wall hydrolase</fullName>
    </submittedName>
</protein>